<evidence type="ECO:0000313" key="14">
    <source>
        <dbReference type="EMBL" id="RTH37825.1"/>
    </source>
</evidence>
<dbReference type="Pfam" id="PF01597">
    <property type="entry name" value="GCV_H"/>
    <property type="match status" value="1"/>
</dbReference>
<evidence type="ECO:0000313" key="32">
    <source>
        <dbReference type="Proteomes" id="UP000288051"/>
    </source>
</evidence>
<evidence type="ECO:0000313" key="27">
    <source>
        <dbReference type="Proteomes" id="UP000287173"/>
    </source>
</evidence>
<dbReference type="EMBL" id="PELP01000188">
    <property type="protein sequence ID" value="RTH04164.1"/>
    <property type="molecule type" value="Genomic_DNA"/>
</dbReference>
<evidence type="ECO:0000313" key="6">
    <source>
        <dbReference type="EMBL" id="KPD32130.1"/>
    </source>
</evidence>
<dbReference type="Proteomes" id="UP000286928">
    <property type="component" value="Unassembled WGS sequence"/>
</dbReference>
<dbReference type="Proteomes" id="UP000053099">
    <property type="component" value="Unassembled WGS sequence"/>
</dbReference>
<evidence type="ECO:0000313" key="34">
    <source>
        <dbReference type="Proteomes" id="UP000288082"/>
    </source>
</evidence>
<dbReference type="GO" id="GO:0019464">
    <property type="term" value="P:glycine decarboxylation via glycine cleavage system"/>
    <property type="evidence" value="ECO:0007669"/>
    <property type="project" value="UniProtKB-UniRule"/>
</dbReference>
<evidence type="ECO:0000313" key="25">
    <source>
        <dbReference type="Proteomes" id="UP000286928"/>
    </source>
</evidence>
<dbReference type="PROSITE" id="PS00189">
    <property type="entry name" value="LIPOYL"/>
    <property type="match status" value="1"/>
</dbReference>
<dbReference type="Proteomes" id="UP000288073">
    <property type="component" value="Unassembled WGS sequence"/>
</dbReference>
<reference evidence="6 21" key="1">
    <citation type="submission" date="2015-09" db="EMBL/GenBank/DDBJ databases">
        <title>Draft genome sequence of Thermus scotoductus strain K1 isolated from a geothermal spring in Nagorno-Karabakh, Armenia.</title>
        <authorList>
            <person name="Saghatelyan A."/>
            <person name="Poghosyan L."/>
            <person name="Panosyan H."/>
            <person name="Birkeland N.-K."/>
        </authorList>
    </citation>
    <scope>NUCLEOTIDE SEQUENCE [LARGE SCALE GENOMIC DNA]</scope>
    <source>
        <strain evidence="6 21">K1</strain>
    </source>
</reference>
<keyword evidence="31" id="KW-1185">Reference proteome</keyword>
<evidence type="ECO:0000313" key="24">
    <source>
        <dbReference type="Proteomes" id="UP000286910"/>
    </source>
</evidence>
<dbReference type="HAMAP" id="MF_00272">
    <property type="entry name" value="GcvH"/>
    <property type="match status" value="1"/>
</dbReference>
<dbReference type="PANTHER" id="PTHR11715:SF3">
    <property type="entry name" value="GLYCINE CLEAVAGE SYSTEM H PROTEIN-RELATED"/>
    <property type="match status" value="1"/>
</dbReference>
<dbReference type="Proteomes" id="UP000286712">
    <property type="component" value="Unassembled WGS sequence"/>
</dbReference>
<evidence type="ECO:0000313" key="18">
    <source>
        <dbReference type="EMBL" id="RTI15437.1"/>
    </source>
</evidence>
<dbReference type="InterPro" id="IPR033753">
    <property type="entry name" value="GCV_H/Fam206"/>
</dbReference>
<dbReference type="InterPro" id="IPR017453">
    <property type="entry name" value="GCV_H_sub"/>
</dbReference>
<evidence type="ECO:0000313" key="12">
    <source>
        <dbReference type="EMBL" id="RTH26848.1"/>
    </source>
</evidence>
<dbReference type="NCBIfam" id="TIGR00527">
    <property type="entry name" value="gcvH"/>
    <property type="match status" value="1"/>
</dbReference>
<organism evidence="6 21">
    <name type="scientific">Thermus scotoductus</name>
    <dbReference type="NCBI Taxonomy" id="37636"/>
    <lineage>
        <taxon>Bacteria</taxon>
        <taxon>Thermotogati</taxon>
        <taxon>Deinococcota</taxon>
        <taxon>Deinococci</taxon>
        <taxon>Thermales</taxon>
        <taxon>Thermaceae</taxon>
        <taxon>Thermus</taxon>
    </lineage>
</organism>
<evidence type="ECO:0000313" key="11">
    <source>
        <dbReference type="EMBL" id="RTH26786.1"/>
    </source>
</evidence>
<reference evidence="16" key="2">
    <citation type="submission" date="2017-10" db="EMBL/GenBank/DDBJ databases">
        <authorList>
            <person name="Wilpiszeski R.L."/>
            <person name="Zhidan Z."/>
            <person name="House C.H."/>
        </authorList>
    </citation>
    <scope>NUCLEOTIDE SEQUENCE</scope>
    <source>
        <strain evidence="16">12_S12</strain>
    </source>
</reference>
<evidence type="ECO:0000313" key="10">
    <source>
        <dbReference type="EMBL" id="RTH20548.1"/>
    </source>
</evidence>
<dbReference type="GO" id="GO:0005737">
    <property type="term" value="C:cytoplasm"/>
    <property type="evidence" value="ECO:0007669"/>
    <property type="project" value="TreeGrafter"/>
</dbReference>
<dbReference type="EMBL" id="PEMH01000030">
    <property type="protein sequence ID" value="RTI03026.1"/>
    <property type="molecule type" value="Genomic_DNA"/>
</dbReference>
<dbReference type="EMBL" id="PEML01000155">
    <property type="protein sequence ID" value="RTI07592.1"/>
    <property type="molecule type" value="Genomic_DNA"/>
</dbReference>
<dbReference type="Proteomes" id="UP000286910">
    <property type="component" value="Unassembled WGS sequence"/>
</dbReference>
<dbReference type="AlphaFoldDB" id="A0A0N0ZNX3"/>
<comment type="function">
    <text evidence="3">The glycine cleavage system catalyzes the degradation of glycine. The H protein shuttles the methylamine group of glycine from the P protein to the T protein.</text>
</comment>
<dbReference type="EMBL" id="PEMW01000466">
    <property type="protein sequence ID" value="RTI48123.1"/>
    <property type="molecule type" value="Genomic_DNA"/>
</dbReference>
<dbReference type="CDD" id="cd06848">
    <property type="entry name" value="GCS_H"/>
    <property type="match status" value="1"/>
</dbReference>
<dbReference type="Proteomes" id="UP000286734">
    <property type="component" value="Unassembled WGS sequence"/>
</dbReference>
<dbReference type="EMBL" id="PEMG01000144">
    <property type="protein sequence ID" value="RTI09281.1"/>
    <property type="molecule type" value="Genomic_DNA"/>
</dbReference>
<dbReference type="PATRIC" id="fig|37636.3.peg.56"/>
<evidence type="ECO:0000313" key="17">
    <source>
        <dbReference type="EMBL" id="RTI09281.1"/>
    </source>
</evidence>
<name>A0A0N0ZNX3_THESC</name>
<evidence type="ECO:0000313" key="16">
    <source>
        <dbReference type="EMBL" id="RTI07592.1"/>
    </source>
</evidence>
<evidence type="ECO:0000313" key="8">
    <source>
        <dbReference type="EMBL" id="RTH04164.1"/>
    </source>
</evidence>
<feature type="modified residue" description="N6-lipoyllysine" evidence="3 4">
    <location>
        <position position="63"/>
    </location>
</feature>
<evidence type="ECO:0000313" key="33">
    <source>
        <dbReference type="Proteomes" id="UP000288073"/>
    </source>
</evidence>
<dbReference type="Proteomes" id="UP000288082">
    <property type="component" value="Unassembled WGS sequence"/>
</dbReference>
<evidence type="ECO:0000256" key="3">
    <source>
        <dbReference type="HAMAP-Rule" id="MF_00272"/>
    </source>
</evidence>
<evidence type="ECO:0000256" key="1">
    <source>
        <dbReference type="ARBA" id="ARBA00009249"/>
    </source>
</evidence>
<dbReference type="RefSeq" id="WP_015716597.1">
    <property type="nucleotide sequence ID" value="NZ_DAHVNI010000021.1"/>
</dbReference>
<protein>
    <recommendedName>
        <fullName evidence="3">Glycine cleavage system H protein</fullName>
    </recommendedName>
</protein>
<dbReference type="Proteomes" id="UP000287306">
    <property type="component" value="Unassembled WGS sequence"/>
</dbReference>
<dbReference type="Proteomes" id="UP000287155">
    <property type="component" value="Unassembled WGS sequence"/>
</dbReference>
<dbReference type="EMBL" id="PEMN01000066">
    <property type="protein sequence ID" value="RTI19607.1"/>
    <property type="molecule type" value="Genomic_DNA"/>
</dbReference>
<dbReference type="EMBL" id="PELY01000122">
    <property type="protein sequence ID" value="RTH26786.1"/>
    <property type="molecule type" value="Genomic_DNA"/>
</dbReference>
<dbReference type="EMBL" id="PEMJ01000144">
    <property type="protein sequence ID" value="RTI15437.1"/>
    <property type="molecule type" value="Genomic_DNA"/>
</dbReference>
<dbReference type="Proteomes" id="UP000287439">
    <property type="component" value="Unassembled WGS sequence"/>
</dbReference>
<dbReference type="Proteomes" id="UP000288347">
    <property type="component" value="Unassembled WGS sequence"/>
</dbReference>
<dbReference type="EMBL" id="LJJR01000012">
    <property type="protein sequence ID" value="KPD32130.1"/>
    <property type="molecule type" value="Genomic_DNA"/>
</dbReference>
<evidence type="ECO:0000313" key="26">
    <source>
        <dbReference type="Proteomes" id="UP000287155"/>
    </source>
</evidence>
<evidence type="ECO:0000313" key="13">
    <source>
        <dbReference type="EMBL" id="RTH32544.1"/>
    </source>
</evidence>
<dbReference type="PANTHER" id="PTHR11715">
    <property type="entry name" value="GLYCINE CLEAVAGE SYSTEM H PROTEIN"/>
    <property type="match status" value="1"/>
</dbReference>
<comment type="caution">
    <text evidence="6">The sequence shown here is derived from an EMBL/GenBank/DDBJ whole genome shotgun (WGS) entry which is preliminary data.</text>
</comment>
<gene>
    <name evidence="3 7" type="primary">gcvH</name>
    <name evidence="6" type="ORF">AN926_04990</name>
    <name evidence="20" type="ORF">CSW14_13035</name>
    <name evidence="19" type="ORF">CSW23_02985</name>
    <name evidence="16" type="ORF">CSW25_05880</name>
    <name evidence="18" type="ORF">CSW27_05770</name>
    <name evidence="15" type="ORF">CSW29_01410</name>
    <name evidence="17" type="ORF">CSW30_05925</name>
    <name evidence="13" type="ORF">CSW33_06060</name>
    <name evidence="14" type="ORF">CSW37_05805</name>
    <name evidence="11" type="ORF">CSW38_05100</name>
    <name evidence="12" type="ORF">CSW40_04050</name>
    <name evidence="10" type="ORF">CSW41_02065</name>
    <name evidence="9" type="ORF">CSW45_00345</name>
    <name evidence="8" type="ORF">CSW47_07180</name>
    <name evidence="7" type="ORF">CSW50_03820</name>
</gene>
<dbReference type="InterPro" id="IPR000089">
    <property type="entry name" value="Biotin_lipoyl"/>
</dbReference>
<evidence type="ECO:0000313" key="15">
    <source>
        <dbReference type="EMBL" id="RTI03026.1"/>
    </source>
</evidence>
<evidence type="ECO:0000313" key="7">
    <source>
        <dbReference type="EMBL" id="RTH04008.1"/>
    </source>
</evidence>
<dbReference type="SUPFAM" id="SSF51230">
    <property type="entry name" value="Single hybrid motif"/>
    <property type="match status" value="1"/>
</dbReference>
<evidence type="ECO:0000313" key="21">
    <source>
        <dbReference type="Proteomes" id="UP000053099"/>
    </source>
</evidence>
<dbReference type="EMBL" id="PELM01000088">
    <property type="protein sequence ID" value="RTH04008.1"/>
    <property type="molecule type" value="Genomic_DNA"/>
</dbReference>
<evidence type="ECO:0000313" key="19">
    <source>
        <dbReference type="EMBL" id="RTI19607.1"/>
    </source>
</evidence>
<dbReference type="Proteomes" id="UP000288051">
    <property type="component" value="Unassembled WGS sequence"/>
</dbReference>
<evidence type="ECO:0000313" key="30">
    <source>
        <dbReference type="Proteomes" id="UP000287467"/>
    </source>
</evidence>
<evidence type="ECO:0000313" key="29">
    <source>
        <dbReference type="Proteomes" id="UP000287439"/>
    </source>
</evidence>
<evidence type="ECO:0000313" key="35">
    <source>
        <dbReference type="Proteomes" id="UP000288347"/>
    </source>
</evidence>
<evidence type="ECO:0000256" key="2">
    <source>
        <dbReference type="ARBA" id="ARBA00022823"/>
    </source>
</evidence>
<sequence>MDIPKDRFYTKTHEWALPEGDTVLVGITDYAQDALGDVVYVELPEVGRKVEKGEAVAVVESVKTASDIYAPVSGEVVEVNTALEKTPELINQDPYGEGWIFRIRPLDMGHLDDLLDAAGYQEVLESEG</sequence>
<reference evidence="22 23" key="3">
    <citation type="journal article" date="2019" name="Extremophiles">
        <title>Biogeography of thermophiles and predominance of Thermus scotoductus in domestic water heaters.</title>
        <authorList>
            <person name="Wilpiszeski R.L."/>
            <person name="Zhang Z."/>
            <person name="House C.H."/>
        </authorList>
    </citation>
    <scope>NUCLEOTIDE SEQUENCE [LARGE SCALE GENOMIC DNA]</scope>
    <source>
        <strain evidence="19 33">10_S10</strain>
        <strain evidence="16 31">12_S12</strain>
        <strain evidence="18 26">14_S14</strain>
        <strain evidence="15 35">16_S16</strain>
        <strain evidence="17 27">17_S17</strain>
        <strain evidence="20 30">1_S1</strain>
        <strain evidence="13 25">20_S20</strain>
        <strain evidence="14 32">24_S24</strain>
        <strain evidence="11 28">25_S25</strain>
        <strain evidence="12 22">27_S27</strain>
        <strain evidence="10 29">28_S28</strain>
        <strain evidence="9 24">32_S32</strain>
        <strain evidence="8 23">34_S34</strain>
        <strain evidence="7 34">38_S38</strain>
    </source>
</reference>
<dbReference type="EMBL" id="PELW01000088">
    <property type="protein sequence ID" value="RTH26848.1"/>
    <property type="molecule type" value="Genomic_DNA"/>
</dbReference>
<evidence type="ECO:0000313" key="9">
    <source>
        <dbReference type="EMBL" id="RTH07442.1"/>
    </source>
</evidence>
<dbReference type="InterPro" id="IPR003016">
    <property type="entry name" value="2-oxoA_DH_lipoyl-BS"/>
</dbReference>
<keyword evidence="2 3" id="KW-0450">Lipoyl</keyword>
<evidence type="ECO:0000256" key="4">
    <source>
        <dbReference type="PIRSR" id="PIRSR617453-50"/>
    </source>
</evidence>
<dbReference type="InterPro" id="IPR002930">
    <property type="entry name" value="GCV_H"/>
</dbReference>
<evidence type="ECO:0000313" key="28">
    <source>
        <dbReference type="Proteomes" id="UP000287306"/>
    </source>
</evidence>
<dbReference type="EMBL" id="PELV01000044">
    <property type="protein sequence ID" value="RTH20548.1"/>
    <property type="molecule type" value="Genomic_DNA"/>
</dbReference>
<dbReference type="Proteomes" id="UP000287962">
    <property type="component" value="Unassembled WGS sequence"/>
</dbReference>
<dbReference type="EMBL" id="PELZ01000155">
    <property type="protein sequence ID" value="RTH37825.1"/>
    <property type="molecule type" value="Genomic_DNA"/>
</dbReference>
<evidence type="ECO:0000313" key="22">
    <source>
        <dbReference type="Proteomes" id="UP000286712"/>
    </source>
</evidence>
<dbReference type="Gene3D" id="2.40.50.100">
    <property type="match status" value="1"/>
</dbReference>
<comment type="cofactor">
    <cofactor evidence="3">
        <name>(R)-lipoate</name>
        <dbReference type="ChEBI" id="CHEBI:83088"/>
    </cofactor>
    <text evidence="3">Binds 1 lipoyl cofactor covalently.</text>
</comment>
<dbReference type="EMBL" id="PELR01000008">
    <property type="protein sequence ID" value="RTH07442.1"/>
    <property type="molecule type" value="Genomic_DNA"/>
</dbReference>
<dbReference type="GeneID" id="93865801"/>
<feature type="domain" description="Lipoyl-binding" evidence="5">
    <location>
        <begin position="22"/>
        <end position="104"/>
    </location>
</feature>
<comment type="similarity">
    <text evidence="1 3">Belongs to the GcvH family.</text>
</comment>
<evidence type="ECO:0000313" key="20">
    <source>
        <dbReference type="EMBL" id="RTI48123.1"/>
    </source>
</evidence>
<dbReference type="EMBL" id="PEMD01000166">
    <property type="protein sequence ID" value="RTH32544.1"/>
    <property type="molecule type" value="Genomic_DNA"/>
</dbReference>
<dbReference type="Proteomes" id="UP000287467">
    <property type="component" value="Unassembled WGS sequence"/>
</dbReference>
<dbReference type="NCBIfam" id="NF002270">
    <property type="entry name" value="PRK01202.1"/>
    <property type="match status" value="1"/>
</dbReference>
<evidence type="ECO:0000313" key="31">
    <source>
        <dbReference type="Proteomes" id="UP000287962"/>
    </source>
</evidence>
<dbReference type="Proteomes" id="UP000287173">
    <property type="component" value="Unassembled WGS sequence"/>
</dbReference>
<dbReference type="PROSITE" id="PS50968">
    <property type="entry name" value="BIOTINYL_LIPOYL"/>
    <property type="match status" value="1"/>
</dbReference>
<comment type="subunit">
    <text evidence="3">The glycine cleavage system is composed of four proteins: P, T, L and H.</text>
</comment>
<proteinExistence type="inferred from homology"/>
<evidence type="ECO:0000313" key="23">
    <source>
        <dbReference type="Proteomes" id="UP000286734"/>
    </source>
</evidence>
<accession>A0A0N0ZNX3</accession>
<dbReference type="GO" id="GO:0005960">
    <property type="term" value="C:glycine cleavage complex"/>
    <property type="evidence" value="ECO:0007669"/>
    <property type="project" value="InterPro"/>
</dbReference>
<evidence type="ECO:0000259" key="5">
    <source>
        <dbReference type="PROSITE" id="PS50968"/>
    </source>
</evidence>
<dbReference type="GO" id="GO:0009249">
    <property type="term" value="P:protein lipoylation"/>
    <property type="evidence" value="ECO:0007669"/>
    <property type="project" value="TreeGrafter"/>
</dbReference>
<dbReference type="InterPro" id="IPR011053">
    <property type="entry name" value="Single_hybrid_motif"/>
</dbReference>